<feature type="region of interest" description="Disordered" evidence="8">
    <location>
        <begin position="131"/>
        <end position="185"/>
    </location>
</feature>
<protein>
    <submittedName>
        <fullName evidence="9">VPS37</fullName>
    </submittedName>
</protein>
<name>A0A7R8H0B0_LEPSM</name>
<evidence type="ECO:0000256" key="3">
    <source>
        <dbReference type="ARBA" id="ARBA00022448"/>
    </source>
</evidence>
<evidence type="ECO:0000256" key="8">
    <source>
        <dbReference type="SAM" id="MobiDB-lite"/>
    </source>
</evidence>
<dbReference type="AlphaFoldDB" id="A0A7R8H0B0"/>
<dbReference type="SUPFAM" id="SSF140111">
    <property type="entry name" value="Endosomal sorting complex assembly domain"/>
    <property type="match status" value="1"/>
</dbReference>
<gene>
    <name evidence="9" type="ORF">LSAA_661</name>
</gene>
<comment type="subcellular location">
    <subcellularLocation>
        <location evidence="1">Late endosome membrane</location>
        <topology evidence="1">Peripheral membrane protein</topology>
    </subcellularLocation>
</comment>
<dbReference type="Gene3D" id="1.10.287.660">
    <property type="entry name" value="Helix hairpin bin"/>
    <property type="match status" value="1"/>
</dbReference>
<dbReference type="GO" id="GO:0006623">
    <property type="term" value="P:protein targeting to vacuole"/>
    <property type="evidence" value="ECO:0007669"/>
    <property type="project" value="TreeGrafter"/>
</dbReference>
<dbReference type="GO" id="GO:0006612">
    <property type="term" value="P:protein targeting to membrane"/>
    <property type="evidence" value="ECO:0007669"/>
    <property type="project" value="TreeGrafter"/>
</dbReference>
<feature type="region of interest" description="Disordered" evidence="8">
    <location>
        <begin position="320"/>
        <end position="341"/>
    </location>
</feature>
<dbReference type="GO" id="GO:0000813">
    <property type="term" value="C:ESCRT I complex"/>
    <property type="evidence" value="ECO:0007669"/>
    <property type="project" value="TreeGrafter"/>
</dbReference>
<dbReference type="Proteomes" id="UP000675881">
    <property type="component" value="Chromosome 1"/>
</dbReference>
<keyword evidence="3 7" id="KW-0813">Transport</keyword>
<dbReference type="EMBL" id="HG994580">
    <property type="protein sequence ID" value="CAF2780942.1"/>
    <property type="molecule type" value="Genomic_DNA"/>
</dbReference>
<feature type="compositionally biased region" description="Polar residues" evidence="8">
    <location>
        <begin position="131"/>
        <end position="143"/>
    </location>
</feature>
<dbReference type="Pfam" id="PF07200">
    <property type="entry name" value="Mod_r"/>
    <property type="match status" value="1"/>
</dbReference>
<keyword evidence="10" id="KW-1185">Reference proteome</keyword>
<accession>A0A7R8H0B0</accession>
<evidence type="ECO:0000256" key="1">
    <source>
        <dbReference type="ARBA" id="ARBA00004633"/>
    </source>
</evidence>
<sequence>MDYRALLVPTSYPTSIPSDYSLEERLRQIKTLHIFNENVNELTPNLHYRVDFNREEEGEPLALFLTLGPYFPREPPEIYLSPAPTHHPWTDTFGRVVRAPGLLAYNGQHTDLGRLVQAIKRQFQLTPLTIVSSTPNENGQNNYTNSSTTPAPPLPSSIRSPPNTTATKNSFYTTRPFPPPLQEDSSSSVYFPELAHLSIDKLKELDSDPTKLSSLRTELKHLETNNSTAAKTLESETSELRAKKGDLESFKSKLISETERFVALKKEIGGLPEVCDKFRKASHQREDESDRIAEQFLDGEFQNIDAFLKEYLPLRNEYHKRKSQSEKLGERLRKKSTHFPF</sequence>
<dbReference type="InterPro" id="IPR009851">
    <property type="entry name" value="Mod_r"/>
</dbReference>
<comment type="similarity">
    <text evidence="2">Belongs to the VPS37 family.</text>
</comment>
<keyword evidence="5 7" id="KW-0653">Protein transport</keyword>
<proteinExistence type="inferred from homology"/>
<evidence type="ECO:0000256" key="6">
    <source>
        <dbReference type="ARBA" id="ARBA00025010"/>
    </source>
</evidence>
<organism evidence="9 10">
    <name type="scientific">Lepeophtheirus salmonis</name>
    <name type="common">Salmon louse</name>
    <name type="synonym">Caligus salmonis</name>
    <dbReference type="NCBI Taxonomy" id="72036"/>
    <lineage>
        <taxon>Eukaryota</taxon>
        <taxon>Metazoa</taxon>
        <taxon>Ecdysozoa</taxon>
        <taxon>Arthropoda</taxon>
        <taxon>Crustacea</taxon>
        <taxon>Multicrustacea</taxon>
        <taxon>Hexanauplia</taxon>
        <taxon>Copepoda</taxon>
        <taxon>Siphonostomatoida</taxon>
        <taxon>Caligidae</taxon>
        <taxon>Lepeophtheirus</taxon>
    </lineage>
</organism>
<evidence type="ECO:0000256" key="7">
    <source>
        <dbReference type="PROSITE-ProRule" id="PRU00646"/>
    </source>
</evidence>
<dbReference type="PANTHER" id="PTHR13678">
    <property type="entry name" value="VACUOLAR PROTEIN SORTING-ASSOCIATED PROTEIN 37"/>
    <property type="match status" value="1"/>
</dbReference>
<feature type="compositionally biased region" description="Polar residues" evidence="8">
    <location>
        <begin position="158"/>
        <end position="173"/>
    </location>
</feature>
<dbReference type="InterPro" id="IPR037202">
    <property type="entry name" value="ESCRT_assembly_dom"/>
</dbReference>
<comment type="function">
    <text evidence="6">Component of the ESCRT-I complex, a regulator of vesicular trafficking process. Required for the sorting of endocytic ubiquitinated cargos into multivesicular bodies. May be involved in cell growth and differentiation.</text>
</comment>
<evidence type="ECO:0000313" key="9">
    <source>
        <dbReference type="EMBL" id="CAF2780942.1"/>
    </source>
</evidence>
<feature type="compositionally biased region" description="Basic residues" evidence="8">
    <location>
        <begin position="332"/>
        <end position="341"/>
    </location>
</feature>
<dbReference type="OrthoDB" id="10260857at2759"/>
<evidence type="ECO:0000256" key="2">
    <source>
        <dbReference type="ARBA" id="ARBA00007617"/>
    </source>
</evidence>
<evidence type="ECO:0000256" key="5">
    <source>
        <dbReference type="ARBA" id="ARBA00022927"/>
    </source>
</evidence>
<dbReference type="InterPro" id="IPR029012">
    <property type="entry name" value="Helix_hairpin_bin_sf"/>
</dbReference>
<dbReference type="GO" id="GO:0043162">
    <property type="term" value="P:ubiquitin-dependent protein catabolic process via the multivesicular body sorting pathway"/>
    <property type="evidence" value="ECO:0007669"/>
    <property type="project" value="TreeGrafter"/>
</dbReference>
<evidence type="ECO:0000313" key="10">
    <source>
        <dbReference type="Proteomes" id="UP000675881"/>
    </source>
</evidence>
<dbReference type="GO" id="GO:0031902">
    <property type="term" value="C:late endosome membrane"/>
    <property type="evidence" value="ECO:0007669"/>
    <property type="project" value="UniProtKB-SubCell"/>
</dbReference>
<dbReference type="CDD" id="cd11685">
    <property type="entry name" value="UEV_TSG101-like"/>
    <property type="match status" value="1"/>
</dbReference>
<evidence type="ECO:0000256" key="4">
    <source>
        <dbReference type="ARBA" id="ARBA00022753"/>
    </source>
</evidence>
<dbReference type="PANTHER" id="PTHR13678:SF2">
    <property type="entry name" value="VACUOLAR PROTEIN SORTING-ASSOCIATED PROTEIN 37A"/>
    <property type="match status" value="1"/>
</dbReference>
<dbReference type="PROSITE" id="PS51314">
    <property type="entry name" value="VPS37_C"/>
    <property type="match status" value="1"/>
</dbReference>
<reference evidence="9" key="1">
    <citation type="submission" date="2021-02" db="EMBL/GenBank/DDBJ databases">
        <authorList>
            <person name="Bekaert M."/>
        </authorList>
    </citation>
    <scope>NUCLEOTIDE SEQUENCE</scope>
    <source>
        <strain evidence="9">IoA-00</strain>
    </source>
</reference>
<keyword evidence="4" id="KW-0967">Endosome</keyword>